<accession>A0A1I6RUS0</accession>
<protein>
    <submittedName>
        <fullName evidence="2">Apolipoprotein D and lipocalin family protein</fullName>
    </submittedName>
</protein>
<dbReference type="Gene3D" id="2.40.128.20">
    <property type="match status" value="1"/>
</dbReference>
<keyword evidence="2" id="KW-0449">Lipoprotein</keyword>
<dbReference type="InterPro" id="IPR000566">
    <property type="entry name" value="Lipocln_cytosolic_FA-bd_dom"/>
</dbReference>
<dbReference type="AlphaFoldDB" id="A0A1I6RUS0"/>
<organism evidence="2 3">
    <name type="scientific">Sulfitobacter marinus</name>
    <dbReference type="NCBI Taxonomy" id="394264"/>
    <lineage>
        <taxon>Bacteria</taxon>
        <taxon>Pseudomonadati</taxon>
        <taxon>Pseudomonadota</taxon>
        <taxon>Alphaproteobacteria</taxon>
        <taxon>Rhodobacterales</taxon>
        <taxon>Roseobacteraceae</taxon>
        <taxon>Sulfitobacter</taxon>
    </lineage>
</organism>
<feature type="domain" description="Lipocalin/cytosolic fatty-acid binding" evidence="1">
    <location>
        <begin position="104"/>
        <end position="163"/>
    </location>
</feature>
<dbReference type="Proteomes" id="UP000199239">
    <property type="component" value="Unassembled WGS sequence"/>
</dbReference>
<dbReference type="RefSeq" id="WP_093915744.1">
    <property type="nucleotide sequence ID" value="NZ_FPAJ01000002.1"/>
</dbReference>
<sequence>MKRALLALLLLAGCGAQGPKLTDGYRDPSALIGSTSRYDAARFKGAWVVRGSFDADAPATVAFVDSRGGPAFQFCDSDGACDDVWPATSTGQGRYALTGPDGETKTFWVLWVDEGFRTAAVGNPAGDFGWILDRKPTGGADRIRAAQEILDFNGYDISQLRMRK</sequence>
<dbReference type="OrthoDB" id="594739at2"/>
<dbReference type="STRING" id="394264.SAMN04488040_1532"/>
<dbReference type="EMBL" id="FPAJ01000002">
    <property type="protein sequence ID" value="SFS68467.1"/>
    <property type="molecule type" value="Genomic_DNA"/>
</dbReference>
<evidence type="ECO:0000313" key="2">
    <source>
        <dbReference type="EMBL" id="SFS68467.1"/>
    </source>
</evidence>
<dbReference type="Pfam" id="PF08212">
    <property type="entry name" value="Lipocalin_2"/>
    <property type="match status" value="1"/>
</dbReference>
<dbReference type="InterPro" id="IPR012674">
    <property type="entry name" value="Calycin"/>
</dbReference>
<dbReference type="SUPFAM" id="SSF50814">
    <property type="entry name" value="Lipocalins"/>
    <property type="match status" value="1"/>
</dbReference>
<evidence type="ECO:0000259" key="1">
    <source>
        <dbReference type="Pfam" id="PF08212"/>
    </source>
</evidence>
<name>A0A1I6RUS0_9RHOB</name>
<keyword evidence="3" id="KW-1185">Reference proteome</keyword>
<reference evidence="3" key="1">
    <citation type="submission" date="2016-10" db="EMBL/GenBank/DDBJ databases">
        <authorList>
            <person name="Varghese N."/>
            <person name="Submissions S."/>
        </authorList>
    </citation>
    <scope>NUCLEOTIDE SEQUENCE [LARGE SCALE GENOMIC DNA]</scope>
    <source>
        <strain evidence="3">DSM 23422</strain>
    </source>
</reference>
<evidence type="ECO:0000313" key="3">
    <source>
        <dbReference type="Proteomes" id="UP000199239"/>
    </source>
</evidence>
<proteinExistence type="predicted"/>
<gene>
    <name evidence="2" type="ORF">SAMN04488040_1532</name>
</gene>